<feature type="transmembrane region" description="Helical" evidence="2">
    <location>
        <begin position="92"/>
        <end position="114"/>
    </location>
</feature>
<dbReference type="GeneID" id="28851880"/>
<feature type="region of interest" description="Disordered" evidence="1">
    <location>
        <begin position="1"/>
        <end position="45"/>
    </location>
</feature>
<evidence type="ECO:0000256" key="2">
    <source>
        <dbReference type="SAM" id="Phobius"/>
    </source>
</evidence>
<keyword evidence="2" id="KW-0472">Membrane</keyword>
<sequence length="201" mass="21881">MPDNSQAINTGGIEMDPMRKPSDASSFHAYEQRHQTPRHGGSSCGVYGSPYPQSSPNRQVYLAARSFGIICSIVLTVLGAITLSVIPRGNWGAAVLSPCLSTLFASSFEVWCILGSNQRSHHWRRVLYDGALGIGYAIAFGFLVSFTSPDISRSDPKSTASSAAVGLAILLLMMIELLLQIAYTYSGIRELLRIRRGQIRE</sequence>
<feature type="transmembrane region" description="Helical" evidence="2">
    <location>
        <begin position="67"/>
        <end position="86"/>
    </location>
</feature>
<dbReference type="RefSeq" id="XP_018139204.1">
    <property type="nucleotide sequence ID" value="XM_018287886.1"/>
</dbReference>
<evidence type="ECO:0000256" key="1">
    <source>
        <dbReference type="SAM" id="MobiDB-lite"/>
    </source>
</evidence>
<protein>
    <submittedName>
        <fullName evidence="3">Metallopeptidase, catalytic domain-containing protein</fullName>
    </submittedName>
</protein>
<dbReference type="OrthoDB" id="4955522at2759"/>
<dbReference type="EMBL" id="LSBJ02000007">
    <property type="protein sequence ID" value="OAQ61500.1"/>
    <property type="molecule type" value="Genomic_DNA"/>
</dbReference>
<evidence type="ECO:0000313" key="4">
    <source>
        <dbReference type="Proteomes" id="UP000078397"/>
    </source>
</evidence>
<gene>
    <name evidence="3" type="ORF">VFPPC_09328</name>
</gene>
<evidence type="ECO:0000313" key="3">
    <source>
        <dbReference type="EMBL" id="OAQ61500.1"/>
    </source>
</evidence>
<accession>A0A179F838</accession>
<keyword evidence="2" id="KW-1133">Transmembrane helix</keyword>
<reference evidence="3 4" key="1">
    <citation type="journal article" date="2016" name="PLoS Pathog.">
        <title>Biosynthesis of antibiotic leucinostatins in bio-control fungus Purpureocillium lilacinum and their inhibition on phytophthora revealed by genome mining.</title>
        <authorList>
            <person name="Wang G."/>
            <person name="Liu Z."/>
            <person name="Lin R."/>
            <person name="Li E."/>
            <person name="Mao Z."/>
            <person name="Ling J."/>
            <person name="Yang Y."/>
            <person name="Yin W.B."/>
            <person name="Xie B."/>
        </authorList>
    </citation>
    <scope>NUCLEOTIDE SEQUENCE [LARGE SCALE GENOMIC DNA]</scope>
    <source>
        <strain evidence="3">170</strain>
    </source>
</reference>
<dbReference type="AlphaFoldDB" id="A0A179F838"/>
<feature type="transmembrane region" description="Helical" evidence="2">
    <location>
        <begin position="126"/>
        <end position="144"/>
    </location>
</feature>
<dbReference type="Proteomes" id="UP000078397">
    <property type="component" value="Unassembled WGS sequence"/>
</dbReference>
<dbReference type="KEGG" id="pchm:VFPPC_09328"/>
<proteinExistence type="predicted"/>
<keyword evidence="2" id="KW-0812">Transmembrane</keyword>
<comment type="caution">
    <text evidence="3">The sequence shown here is derived from an EMBL/GenBank/DDBJ whole genome shotgun (WGS) entry which is preliminary data.</text>
</comment>
<feature type="transmembrane region" description="Helical" evidence="2">
    <location>
        <begin position="164"/>
        <end position="186"/>
    </location>
</feature>
<keyword evidence="4" id="KW-1185">Reference proteome</keyword>
<organism evidence="3 4">
    <name type="scientific">Pochonia chlamydosporia 170</name>
    <dbReference type="NCBI Taxonomy" id="1380566"/>
    <lineage>
        <taxon>Eukaryota</taxon>
        <taxon>Fungi</taxon>
        <taxon>Dikarya</taxon>
        <taxon>Ascomycota</taxon>
        <taxon>Pezizomycotina</taxon>
        <taxon>Sordariomycetes</taxon>
        <taxon>Hypocreomycetidae</taxon>
        <taxon>Hypocreales</taxon>
        <taxon>Clavicipitaceae</taxon>
        <taxon>Pochonia</taxon>
    </lineage>
</organism>
<name>A0A179F838_METCM</name>